<dbReference type="Pfam" id="PF09848">
    <property type="entry name" value="SLFN-g3_helicase"/>
    <property type="match status" value="1"/>
</dbReference>
<feature type="domain" description="AAA+ ATPase" evidence="1">
    <location>
        <begin position="259"/>
        <end position="388"/>
    </location>
</feature>
<keyword evidence="3" id="KW-1185">Reference proteome</keyword>
<gene>
    <name evidence="2" type="ORF">FB559_7964</name>
</gene>
<dbReference type="SUPFAM" id="SSF52540">
    <property type="entry name" value="P-loop containing nucleoside triphosphate hydrolases"/>
    <property type="match status" value="1"/>
</dbReference>
<accession>A0A543C0P7</accession>
<dbReference type="InterPro" id="IPR003593">
    <property type="entry name" value="AAA+_ATPase"/>
</dbReference>
<dbReference type="InterPro" id="IPR027417">
    <property type="entry name" value="P-loop_NTPase"/>
</dbReference>
<evidence type="ECO:0000313" key="2">
    <source>
        <dbReference type="EMBL" id="TQL90653.1"/>
    </source>
</evidence>
<proteinExistence type="predicted"/>
<comment type="caution">
    <text evidence="2">The sequence shown here is derived from an EMBL/GenBank/DDBJ whole genome shotgun (WGS) entry which is preliminary data.</text>
</comment>
<dbReference type="Gene3D" id="3.40.50.300">
    <property type="entry name" value="P-loop containing nucleotide triphosphate hydrolases"/>
    <property type="match status" value="1"/>
</dbReference>
<dbReference type="Proteomes" id="UP000316096">
    <property type="component" value="Unassembled WGS sequence"/>
</dbReference>
<protein>
    <recommendedName>
        <fullName evidence="1">AAA+ ATPase domain-containing protein</fullName>
    </recommendedName>
</protein>
<reference evidence="2 3" key="1">
    <citation type="submission" date="2019-06" db="EMBL/GenBank/DDBJ databases">
        <title>Sequencing the genomes of 1000 actinobacteria strains.</title>
        <authorList>
            <person name="Klenk H.-P."/>
        </authorList>
    </citation>
    <scope>NUCLEOTIDE SEQUENCE [LARGE SCALE GENOMIC DNA]</scope>
    <source>
        <strain evidence="2 3">DSM 102200</strain>
    </source>
</reference>
<evidence type="ECO:0000313" key="3">
    <source>
        <dbReference type="Proteomes" id="UP000316096"/>
    </source>
</evidence>
<dbReference type="InterPro" id="IPR018647">
    <property type="entry name" value="SLFN_3-like_DNA/RNA_helicase"/>
</dbReference>
<name>A0A543C0P7_9ACTN</name>
<dbReference type="AlphaFoldDB" id="A0A543C0P7"/>
<dbReference type="SMART" id="SM00382">
    <property type="entry name" value="AAA"/>
    <property type="match status" value="1"/>
</dbReference>
<dbReference type="CDD" id="cd00009">
    <property type="entry name" value="AAA"/>
    <property type="match status" value="1"/>
</dbReference>
<sequence length="627" mass="70061">MTALRVSAENLVGSPMERQLAGIIADHLRMTTGRSTSESEKKSWRRSLPVLARDLVEAGLGKVEMLIEYQLPLTSMRADVVLAGVDARTGGDRYVVVELKQWSQAELYEDDEYLVLVPGVYRALGHPLRQVEKYCEYIADFSSSLSEHPDAVHGVAYLHNAEDFDVRDLLDLATTERTRLFTKTRRGGFLEYLRGQFAAEPGVDAGDRLLDSTPRPSKQLLKHAAAEIKDREQFTLLAEQQVAYDLVQHAVRKARQSDSKEAVIVTGGPGSGKSVIALSLLGDLARHGHTVLHATGSRSFTQTMRRHVGKGSTRVQNMFKYFNSFMQAEKNSFEVLICDEAHRIRETSANRYTRASQRTGRPQVDELLAVARVPVFLLDEHQVVKPNEIGTVEAIKSQAARLGIRVHHIPLDGQFRCGGSRKYEDWVLRLLDIEPGGPEEWSGDDHFEVQLVTSPREMEETLRGKLKDGYSARISAGYCWPWSDAQDGHLVDDVRIGDWAKPWNVKGERAVGDAPPSALWATFDGGFEQVGCVYTAQGFEYDWSGVILGPDIVARDGRLITVREANKDPDFKRRSVTDLQYARHIRNIYKVLLTRGMVGTVIYAVDPETQDFIAGLLKSDVDAGRSQ</sequence>
<dbReference type="EMBL" id="VFOZ01000002">
    <property type="protein sequence ID" value="TQL90653.1"/>
    <property type="molecule type" value="Genomic_DNA"/>
</dbReference>
<organism evidence="2 3">
    <name type="scientific">Actinoallomurus bryophytorum</name>
    <dbReference type="NCBI Taxonomy" id="1490222"/>
    <lineage>
        <taxon>Bacteria</taxon>
        <taxon>Bacillati</taxon>
        <taxon>Actinomycetota</taxon>
        <taxon>Actinomycetes</taxon>
        <taxon>Streptosporangiales</taxon>
        <taxon>Thermomonosporaceae</taxon>
        <taxon>Actinoallomurus</taxon>
    </lineage>
</organism>
<evidence type="ECO:0000259" key="1">
    <source>
        <dbReference type="SMART" id="SM00382"/>
    </source>
</evidence>